<dbReference type="OrthoDB" id="10069995at2759"/>
<evidence type="ECO:0000313" key="3">
    <source>
        <dbReference type="EMBL" id="RUS74022.1"/>
    </source>
</evidence>
<feature type="domain" description="Polysaccharide lyase 14" evidence="2">
    <location>
        <begin position="70"/>
        <end position="285"/>
    </location>
</feature>
<dbReference type="EMBL" id="RQTK01000875">
    <property type="protein sequence ID" value="RUS74022.1"/>
    <property type="molecule type" value="Genomic_DNA"/>
</dbReference>
<keyword evidence="1" id="KW-0732">Signal</keyword>
<name>A0A433SXJ4_ELYCH</name>
<evidence type="ECO:0000256" key="1">
    <source>
        <dbReference type="SAM" id="SignalP"/>
    </source>
</evidence>
<dbReference type="Gene3D" id="2.60.120.200">
    <property type="match status" value="1"/>
</dbReference>
<dbReference type="PANTHER" id="PTHR40124:SF1">
    <property type="entry name" value="DISAGGREGATASE RELATED REPEAT PROTEIN"/>
    <property type="match status" value="1"/>
</dbReference>
<protein>
    <recommendedName>
        <fullName evidence="2">Polysaccharide lyase 14 domain-containing protein</fullName>
    </recommendedName>
</protein>
<proteinExistence type="predicted"/>
<dbReference type="AlphaFoldDB" id="A0A433SXJ4"/>
<gene>
    <name evidence="3" type="ORF">EGW08_018221</name>
</gene>
<sequence length="298" mass="32792">MYWFCTCLLVLAAVLSLGTLAQGHTRRKRSTEIWRVNSVPQSTDRKTLLRDFEPYFRQWGDDSFSGRTSHSSSPALSIHYAKGSYTGWSSNKGGGFYSTPPEVGDHADAMIFMYDVYFENFGFGKGGKLPGLFGGVKGDGAYACSGGSNPDTCFSLRLMWRENGDGELYAYIPPNQESGFADRDDVIAHSSYGQSIGRGKIKFQNGAWNTVLIQARLNSVGNHDGKVKVCNTVQGQAQQCFEAGNLLMRNHGGHHIRGLFFSTFFGGSKPEYGAPNDCRTYFKNFRLKLPSSGSDIVG</sequence>
<feature type="signal peptide" evidence="1">
    <location>
        <begin position="1"/>
        <end position="21"/>
    </location>
</feature>
<reference evidence="3 4" key="1">
    <citation type="submission" date="2019-01" db="EMBL/GenBank/DDBJ databases">
        <title>A draft genome assembly of the solar-powered sea slug Elysia chlorotica.</title>
        <authorList>
            <person name="Cai H."/>
            <person name="Li Q."/>
            <person name="Fang X."/>
            <person name="Li J."/>
            <person name="Curtis N.E."/>
            <person name="Altenburger A."/>
            <person name="Shibata T."/>
            <person name="Feng M."/>
            <person name="Maeda T."/>
            <person name="Schwartz J.A."/>
            <person name="Shigenobu S."/>
            <person name="Lundholm N."/>
            <person name="Nishiyama T."/>
            <person name="Yang H."/>
            <person name="Hasebe M."/>
            <person name="Li S."/>
            <person name="Pierce S.K."/>
            <person name="Wang J."/>
        </authorList>
    </citation>
    <scope>NUCLEOTIDE SEQUENCE [LARGE SCALE GENOMIC DNA]</scope>
    <source>
        <strain evidence="3">EC2010</strain>
        <tissue evidence="3">Whole organism of an adult</tissue>
    </source>
</reference>
<dbReference type="InterPro" id="IPR048958">
    <property type="entry name" value="Polysacc_lyase_14"/>
</dbReference>
<keyword evidence="4" id="KW-1185">Reference proteome</keyword>
<feature type="chain" id="PRO_5018982413" description="Polysaccharide lyase 14 domain-containing protein" evidence="1">
    <location>
        <begin position="22"/>
        <end position="298"/>
    </location>
</feature>
<comment type="caution">
    <text evidence="3">The sequence shown here is derived from an EMBL/GenBank/DDBJ whole genome shotgun (WGS) entry which is preliminary data.</text>
</comment>
<organism evidence="3 4">
    <name type="scientific">Elysia chlorotica</name>
    <name type="common">Eastern emerald elysia</name>
    <name type="synonym">Sea slug</name>
    <dbReference type="NCBI Taxonomy" id="188477"/>
    <lineage>
        <taxon>Eukaryota</taxon>
        <taxon>Metazoa</taxon>
        <taxon>Spiralia</taxon>
        <taxon>Lophotrochozoa</taxon>
        <taxon>Mollusca</taxon>
        <taxon>Gastropoda</taxon>
        <taxon>Heterobranchia</taxon>
        <taxon>Euthyneura</taxon>
        <taxon>Panpulmonata</taxon>
        <taxon>Sacoglossa</taxon>
        <taxon>Placobranchoidea</taxon>
        <taxon>Plakobranchidae</taxon>
        <taxon>Elysia</taxon>
    </lineage>
</organism>
<dbReference type="Pfam" id="PF21294">
    <property type="entry name" value="Polysacc_lyase_14"/>
    <property type="match status" value="1"/>
</dbReference>
<evidence type="ECO:0000259" key="2">
    <source>
        <dbReference type="Pfam" id="PF21294"/>
    </source>
</evidence>
<dbReference type="Proteomes" id="UP000271974">
    <property type="component" value="Unassembled WGS sequence"/>
</dbReference>
<dbReference type="PANTHER" id="PTHR40124">
    <property type="match status" value="1"/>
</dbReference>
<evidence type="ECO:0000313" key="4">
    <source>
        <dbReference type="Proteomes" id="UP000271974"/>
    </source>
</evidence>
<accession>A0A433SXJ4</accession>